<dbReference type="RefSeq" id="WP_013322620.1">
    <property type="nucleotide sequence ID" value="NC_014501.1"/>
</dbReference>
<dbReference type="Proteomes" id="UP000008206">
    <property type="component" value="Chromosome"/>
</dbReference>
<dbReference type="Pfam" id="PF02896">
    <property type="entry name" value="PEP-utilizers_C"/>
    <property type="match status" value="1"/>
</dbReference>
<evidence type="ECO:0000256" key="12">
    <source>
        <dbReference type="ARBA" id="ARBA00022842"/>
    </source>
</evidence>
<dbReference type="InterPro" id="IPR040442">
    <property type="entry name" value="Pyrv_kinase-like_dom_sf"/>
</dbReference>
<dbReference type="eggNOG" id="COG1080">
    <property type="taxonomic scope" value="Bacteria"/>
</dbReference>
<name>E0UHY5_GLOV7</name>
<dbReference type="STRING" id="497965.Cyan7822_2543"/>
<evidence type="ECO:0000256" key="11">
    <source>
        <dbReference type="ARBA" id="ARBA00022840"/>
    </source>
</evidence>
<comment type="function">
    <text evidence="2">Catalyzes the phosphorylation of pyruvate to phosphoenolpyruvate.</text>
</comment>
<keyword evidence="9" id="KW-0547">Nucleotide-binding</keyword>
<dbReference type="Gene3D" id="3.20.20.60">
    <property type="entry name" value="Phosphoenolpyruvate-binding domains"/>
    <property type="match status" value="1"/>
</dbReference>
<dbReference type="InterPro" id="IPR013815">
    <property type="entry name" value="ATP_grasp_subdomain_1"/>
</dbReference>
<dbReference type="GO" id="GO:0005524">
    <property type="term" value="F:ATP binding"/>
    <property type="evidence" value="ECO:0007669"/>
    <property type="project" value="UniProtKB-KW"/>
</dbReference>
<dbReference type="InterPro" id="IPR015813">
    <property type="entry name" value="Pyrv/PenolPyrv_kinase-like_dom"/>
</dbReference>
<dbReference type="GO" id="GO:0046872">
    <property type="term" value="F:metal ion binding"/>
    <property type="evidence" value="ECO:0007669"/>
    <property type="project" value="UniProtKB-KW"/>
</dbReference>
<dbReference type="SUPFAM" id="SSF52009">
    <property type="entry name" value="Phosphohistidine domain"/>
    <property type="match status" value="1"/>
</dbReference>
<dbReference type="SUPFAM" id="SSF56059">
    <property type="entry name" value="Glutathione synthetase ATP-binding domain-like"/>
    <property type="match status" value="1"/>
</dbReference>
<dbReference type="AlphaFoldDB" id="E0UHY5"/>
<dbReference type="UniPathway" id="UPA00138"/>
<evidence type="ECO:0000256" key="1">
    <source>
        <dbReference type="ARBA" id="ARBA00001946"/>
    </source>
</evidence>
<evidence type="ECO:0000259" key="17">
    <source>
        <dbReference type="Pfam" id="PF02896"/>
    </source>
</evidence>
<evidence type="ECO:0000256" key="13">
    <source>
        <dbReference type="ARBA" id="ARBA00033470"/>
    </source>
</evidence>
<evidence type="ECO:0000256" key="6">
    <source>
        <dbReference type="ARBA" id="ARBA00021623"/>
    </source>
</evidence>
<feature type="domain" description="Pyruvate phosphate dikinase AMP/ATP-binding" evidence="16">
    <location>
        <begin position="18"/>
        <end position="318"/>
    </location>
</feature>
<dbReference type="KEGG" id="cyj:Cyan7822_2543"/>
<evidence type="ECO:0000256" key="7">
    <source>
        <dbReference type="ARBA" id="ARBA00022679"/>
    </source>
</evidence>
<protein>
    <recommendedName>
        <fullName evidence="6">Phosphoenolpyruvate synthase</fullName>
        <ecNumber evidence="5">2.7.9.2</ecNumber>
    </recommendedName>
    <alternativeName>
        <fullName evidence="13">Pyruvate, water dikinase</fullName>
    </alternativeName>
</protein>
<comment type="cofactor">
    <cofactor evidence="1">
        <name>Mg(2+)</name>
        <dbReference type="ChEBI" id="CHEBI:18420"/>
    </cofactor>
</comment>
<dbReference type="Gene3D" id="3.30.470.20">
    <property type="entry name" value="ATP-grasp fold, B domain"/>
    <property type="match status" value="1"/>
</dbReference>
<evidence type="ECO:0000313" key="18">
    <source>
        <dbReference type="EMBL" id="ADN14515.1"/>
    </source>
</evidence>
<dbReference type="OrthoDB" id="9765468at2"/>
<dbReference type="PROSITE" id="PS00370">
    <property type="entry name" value="PEP_ENZYMES_PHOS_SITE"/>
    <property type="match status" value="1"/>
</dbReference>
<sequence>MDDSIYWLDRIAPSERLLVGEKAFILSQLHQKGFPVLPGFVISSMAFHQFLEQLNDSASLLADFPASSLYLNVDNPQALQLVARQSRQTILRQNLSAQWLSSLKRAADGLNSPTLILRASIAIPLEISSGATGLLPSQVCCNTSEELELALKKLWSQLFSSKSLFYWQRMGVGLEKVHLAVLVQPITNAIAAGVAYLEADYYRVQASWGLGHSLLQGEVLPDFYQIIASTARVQSQQLGNKTRGYRLSTQPSSALSANSCLEAYQLSQEEQTNYCLNENLIVKLNQILQQINPKIYQVIEWTLTQLPQDFEPQFYINQADLNGSETLLNNLANSELIMTDSAPILTGLPASTGIIYALTYVLTDLESSWKNIPEKKILVAKNISPEWLPGLKQTVGIIVEEGGLTSHAAIIARELGIPALVSATGATELLKTGEFIQLDGERGEVYRESAKLKEQPRKNEKETQIITQSFIANYPIGTRLMVNLSQTTSITKAVSLPVDGIGLLRSDLMLLELLSEQPLETWLHPQQKTRLIEQWSQLINQFAVPFAPRPVFYRSLDWGAERVPHWGREAVGDLTTLKYHRFQQTIMQSAKSSRPHSILGNRGTLSYRLDPVLFDLELQALEQVYESGNKNVNLILPFVRSVEEFKFCRSRIEKTQLTQQQSFQLWIMAEVPSVIFLLPEYIAAGVQGIAIGTNDLTQLVLGVDREEGKLSQEYNATHPAMLAALKQIITQARTGGIPCSICGQAPVQYPELIDYLISWGITSISVEPEAVEKIYHSISRAEQRLILEKSRIN</sequence>
<dbReference type="EMBL" id="CP002198">
    <property type="protein sequence ID" value="ADN14515.1"/>
    <property type="molecule type" value="Genomic_DNA"/>
</dbReference>
<dbReference type="PANTHER" id="PTHR43030:SF1">
    <property type="entry name" value="PHOSPHOENOLPYRUVATE SYNTHASE"/>
    <property type="match status" value="1"/>
</dbReference>
<dbReference type="InterPro" id="IPR000121">
    <property type="entry name" value="PEP_util_C"/>
</dbReference>
<reference evidence="19" key="1">
    <citation type="journal article" date="2011" name="MBio">
        <title>Novel metabolic attributes of the genus Cyanothece, comprising a group of unicellular nitrogen-fixing Cyanobacteria.</title>
        <authorList>
            <person name="Bandyopadhyay A."/>
            <person name="Elvitigala T."/>
            <person name="Welsh E."/>
            <person name="Stockel J."/>
            <person name="Liberton M."/>
            <person name="Min H."/>
            <person name="Sherman L.A."/>
            <person name="Pakrasi H.B."/>
        </authorList>
    </citation>
    <scope>NUCLEOTIDE SEQUENCE [LARGE SCALE GENOMIC DNA]</scope>
    <source>
        <strain evidence="19">PCC 7822</strain>
    </source>
</reference>
<dbReference type="InterPro" id="IPR023151">
    <property type="entry name" value="PEP_util_CS"/>
</dbReference>
<organism evidence="18 19">
    <name type="scientific">Gloeothece verrucosa (strain PCC 7822)</name>
    <name type="common">Cyanothece sp. (strain PCC 7822)</name>
    <dbReference type="NCBI Taxonomy" id="497965"/>
    <lineage>
        <taxon>Bacteria</taxon>
        <taxon>Bacillati</taxon>
        <taxon>Cyanobacteriota</taxon>
        <taxon>Cyanophyceae</taxon>
        <taxon>Oscillatoriophycideae</taxon>
        <taxon>Chroococcales</taxon>
        <taxon>Aphanothecaceae</taxon>
        <taxon>Gloeothece</taxon>
        <taxon>Gloeothece verrucosa</taxon>
    </lineage>
</organism>
<dbReference type="Pfam" id="PF01326">
    <property type="entry name" value="PPDK_N"/>
    <property type="match status" value="1"/>
</dbReference>
<dbReference type="Pfam" id="PF00391">
    <property type="entry name" value="PEP-utilizers"/>
    <property type="match status" value="1"/>
</dbReference>
<dbReference type="InterPro" id="IPR006319">
    <property type="entry name" value="PEP_synth"/>
</dbReference>
<dbReference type="SUPFAM" id="SSF51621">
    <property type="entry name" value="Phosphoenolpyruvate/pyruvate domain"/>
    <property type="match status" value="1"/>
</dbReference>
<gene>
    <name evidence="18" type="ordered locus">Cyan7822_2543</name>
</gene>
<dbReference type="InterPro" id="IPR002192">
    <property type="entry name" value="PPDK_AMP/ATP-bd"/>
</dbReference>
<dbReference type="HOGENOM" id="CLU_007308_6_2_3"/>
<evidence type="ECO:0000256" key="5">
    <source>
        <dbReference type="ARBA" id="ARBA00011996"/>
    </source>
</evidence>
<comment type="similarity">
    <text evidence="4">Belongs to the PEP-utilizing enzyme family.</text>
</comment>
<dbReference type="GO" id="GO:0008986">
    <property type="term" value="F:pyruvate, water dikinase activity"/>
    <property type="evidence" value="ECO:0007669"/>
    <property type="project" value="UniProtKB-EC"/>
</dbReference>
<dbReference type="InterPro" id="IPR018274">
    <property type="entry name" value="PEP_util_AS"/>
</dbReference>
<comment type="pathway">
    <text evidence="3">Carbohydrate biosynthesis; gluconeogenesis.</text>
</comment>
<dbReference type="InterPro" id="IPR036637">
    <property type="entry name" value="Phosphohistidine_dom_sf"/>
</dbReference>
<evidence type="ECO:0000256" key="2">
    <source>
        <dbReference type="ARBA" id="ARBA00002988"/>
    </source>
</evidence>
<dbReference type="PROSITE" id="PS00742">
    <property type="entry name" value="PEP_ENZYMES_2"/>
    <property type="match status" value="1"/>
</dbReference>
<keyword evidence="19" id="KW-1185">Reference proteome</keyword>
<keyword evidence="11" id="KW-0067">ATP-binding</keyword>
<dbReference type="InterPro" id="IPR008279">
    <property type="entry name" value="PEP-util_enz_mobile_dom"/>
</dbReference>
<keyword evidence="12" id="KW-0460">Magnesium</keyword>
<keyword evidence="10" id="KW-0418">Kinase</keyword>
<dbReference type="Gene3D" id="3.50.30.10">
    <property type="entry name" value="Phosphohistidine domain"/>
    <property type="match status" value="1"/>
</dbReference>
<keyword evidence="7" id="KW-0808">Transferase</keyword>
<evidence type="ECO:0000256" key="14">
    <source>
        <dbReference type="ARBA" id="ARBA00047700"/>
    </source>
</evidence>
<feature type="domain" description="PEP-utilising enzyme C-terminal" evidence="17">
    <location>
        <begin position="476"/>
        <end position="781"/>
    </location>
</feature>
<feature type="domain" description="PEP-utilising enzyme mobile" evidence="15">
    <location>
        <begin position="372"/>
        <end position="443"/>
    </location>
</feature>
<dbReference type="GO" id="GO:0006094">
    <property type="term" value="P:gluconeogenesis"/>
    <property type="evidence" value="ECO:0007669"/>
    <property type="project" value="UniProtKB-UniPathway"/>
</dbReference>
<evidence type="ECO:0000256" key="10">
    <source>
        <dbReference type="ARBA" id="ARBA00022777"/>
    </source>
</evidence>
<evidence type="ECO:0000259" key="16">
    <source>
        <dbReference type="Pfam" id="PF01326"/>
    </source>
</evidence>
<evidence type="ECO:0000313" key="19">
    <source>
        <dbReference type="Proteomes" id="UP000008206"/>
    </source>
</evidence>
<dbReference type="EC" id="2.7.9.2" evidence="5"/>
<evidence type="ECO:0000259" key="15">
    <source>
        <dbReference type="Pfam" id="PF00391"/>
    </source>
</evidence>
<keyword evidence="8" id="KW-0479">Metal-binding</keyword>
<dbReference type="PANTHER" id="PTHR43030">
    <property type="entry name" value="PHOSPHOENOLPYRUVATE SYNTHASE"/>
    <property type="match status" value="1"/>
</dbReference>
<comment type="catalytic activity">
    <reaction evidence="14">
        <text>pyruvate + ATP + H2O = phosphoenolpyruvate + AMP + phosphate + 2 H(+)</text>
        <dbReference type="Rhea" id="RHEA:11364"/>
        <dbReference type="ChEBI" id="CHEBI:15361"/>
        <dbReference type="ChEBI" id="CHEBI:15377"/>
        <dbReference type="ChEBI" id="CHEBI:15378"/>
        <dbReference type="ChEBI" id="CHEBI:30616"/>
        <dbReference type="ChEBI" id="CHEBI:43474"/>
        <dbReference type="ChEBI" id="CHEBI:58702"/>
        <dbReference type="ChEBI" id="CHEBI:456215"/>
        <dbReference type="EC" id="2.7.9.2"/>
    </reaction>
</comment>
<dbReference type="eggNOG" id="COG0574">
    <property type="taxonomic scope" value="Bacteria"/>
</dbReference>
<evidence type="ECO:0000256" key="3">
    <source>
        <dbReference type="ARBA" id="ARBA00004742"/>
    </source>
</evidence>
<accession>E0UHY5</accession>
<evidence type="ECO:0000256" key="9">
    <source>
        <dbReference type="ARBA" id="ARBA00022741"/>
    </source>
</evidence>
<dbReference type="Gene3D" id="3.30.1490.20">
    <property type="entry name" value="ATP-grasp fold, A domain"/>
    <property type="match status" value="1"/>
</dbReference>
<proteinExistence type="inferred from homology"/>
<evidence type="ECO:0000256" key="4">
    <source>
        <dbReference type="ARBA" id="ARBA00007837"/>
    </source>
</evidence>
<evidence type="ECO:0000256" key="8">
    <source>
        <dbReference type="ARBA" id="ARBA00022723"/>
    </source>
</evidence>